<organism evidence="3 4">
    <name type="scientific">Candidatus Paracaedimonas acanthamoebae</name>
    <dbReference type="NCBI Taxonomy" id="244581"/>
    <lineage>
        <taxon>Bacteria</taxon>
        <taxon>Pseudomonadati</taxon>
        <taxon>Pseudomonadota</taxon>
        <taxon>Alphaproteobacteria</taxon>
        <taxon>Holosporales</taxon>
        <taxon>Caedimonadaceae</taxon>
        <taxon>Candidatus Paracaedimonas</taxon>
    </lineage>
</organism>
<evidence type="ECO:0000256" key="1">
    <source>
        <dbReference type="SAM" id="SignalP"/>
    </source>
</evidence>
<dbReference type="Proteomes" id="UP000664414">
    <property type="component" value="Unassembled WGS sequence"/>
</dbReference>
<comment type="caution">
    <text evidence="3">The sequence shown here is derived from an EMBL/GenBank/DDBJ whole genome shotgun (WGS) entry which is preliminary data.</text>
</comment>
<dbReference type="AlphaFoldDB" id="A0A8J7Q086"/>
<accession>A0A8J7Q086</accession>
<keyword evidence="1" id="KW-0732">Signal</keyword>
<feature type="domain" description="DUF2147" evidence="2">
    <location>
        <begin position="25"/>
        <end position="146"/>
    </location>
</feature>
<feature type="chain" id="PRO_5035222279" evidence="1">
    <location>
        <begin position="19"/>
        <end position="160"/>
    </location>
</feature>
<feature type="signal peptide" evidence="1">
    <location>
        <begin position="1"/>
        <end position="18"/>
    </location>
</feature>
<dbReference type="PANTHER" id="PTHR36919">
    <property type="entry name" value="BLR1215 PROTEIN"/>
    <property type="match status" value="1"/>
</dbReference>
<protein>
    <submittedName>
        <fullName evidence="3">DUF2147 domain-containing protein</fullName>
    </submittedName>
</protein>
<reference evidence="3" key="1">
    <citation type="submission" date="2021-02" db="EMBL/GenBank/DDBJ databases">
        <title>Thiocyanate and organic carbon inputs drive convergent selection for specific autotrophic Afipia and Thiobacillus strains within complex microbiomes.</title>
        <authorList>
            <person name="Huddy R.J."/>
            <person name="Sachdeva R."/>
            <person name="Kadzinga F."/>
            <person name="Kantor R.S."/>
            <person name="Harrison S.T.L."/>
            <person name="Banfield J.F."/>
        </authorList>
    </citation>
    <scope>NUCLEOTIDE SEQUENCE</scope>
    <source>
        <strain evidence="3">SCN18_10_11_15_R4_P_38_20</strain>
    </source>
</reference>
<dbReference type="EMBL" id="JAFKGL010000014">
    <property type="protein sequence ID" value="MBN9412951.1"/>
    <property type="molecule type" value="Genomic_DNA"/>
</dbReference>
<name>A0A8J7Q086_9PROT</name>
<dbReference type="Gene3D" id="2.40.128.520">
    <property type="match status" value="1"/>
</dbReference>
<evidence type="ECO:0000313" key="4">
    <source>
        <dbReference type="Proteomes" id="UP000664414"/>
    </source>
</evidence>
<evidence type="ECO:0000259" key="2">
    <source>
        <dbReference type="Pfam" id="PF09917"/>
    </source>
</evidence>
<sequence length="160" mass="18163">MKYLIALMFLFIFNVSTASENSIFGLWKTQDQRAKVKISSCPTNAEELCGIIVELRDPFDPETGEDKTDKLNSDPVLKNRKLLGLMNLTGFKTASQDPRHWTDGKIYSPREGETYSCEMSLIEPNTLEVRGYIGLPIFGKTQTWTRTTTDEKLQSFPDAE</sequence>
<dbReference type="InterPro" id="IPR019223">
    <property type="entry name" value="DUF2147"/>
</dbReference>
<evidence type="ECO:0000313" key="3">
    <source>
        <dbReference type="EMBL" id="MBN9412951.1"/>
    </source>
</evidence>
<proteinExistence type="predicted"/>
<dbReference type="Pfam" id="PF09917">
    <property type="entry name" value="DUF2147"/>
    <property type="match status" value="1"/>
</dbReference>
<gene>
    <name evidence="3" type="ORF">J0H12_03365</name>
</gene>
<dbReference type="PANTHER" id="PTHR36919:SF2">
    <property type="entry name" value="BLL6627 PROTEIN"/>
    <property type="match status" value="1"/>
</dbReference>